<evidence type="ECO:0000313" key="5">
    <source>
        <dbReference type="EMBL" id="KAJ8556259.1"/>
    </source>
</evidence>
<evidence type="ECO:0000256" key="2">
    <source>
        <dbReference type="ARBA" id="ARBA00022670"/>
    </source>
</evidence>
<protein>
    <recommendedName>
        <fullName evidence="4">Ubiquitin-like protease family profile domain-containing protein</fullName>
    </recommendedName>
</protein>
<dbReference type="Pfam" id="PF02902">
    <property type="entry name" value="Peptidase_C48"/>
    <property type="match status" value="1"/>
</dbReference>
<keyword evidence="3" id="KW-0378">Hydrolase</keyword>
<dbReference type="OrthoDB" id="1304502at2759"/>
<dbReference type="Proteomes" id="UP001152561">
    <property type="component" value="Unassembled WGS sequence"/>
</dbReference>
<dbReference type="InterPro" id="IPR038765">
    <property type="entry name" value="Papain-like_cys_pep_sf"/>
</dbReference>
<dbReference type="InterPro" id="IPR003653">
    <property type="entry name" value="Peptidase_C48_C"/>
</dbReference>
<comment type="similarity">
    <text evidence="1">Belongs to the peptidase C48 family.</text>
</comment>
<evidence type="ECO:0000313" key="6">
    <source>
        <dbReference type="Proteomes" id="UP001152561"/>
    </source>
</evidence>
<accession>A0A9Q1MC59</accession>
<dbReference type="AlphaFoldDB" id="A0A9Q1MC59"/>
<proteinExistence type="inferred from homology"/>
<evidence type="ECO:0000256" key="3">
    <source>
        <dbReference type="ARBA" id="ARBA00022801"/>
    </source>
</evidence>
<keyword evidence="2" id="KW-0645">Protease</keyword>
<dbReference type="EMBL" id="JAJAGQ010000008">
    <property type="protein sequence ID" value="KAJ8556259.1"/>
    <property type="molecule type" value="Genomic_DNA"/>
</dbReference>
<name>A0A9Q1MC59_9SOLA</name>
<gene>
    <name evidence="5" type="ORF">K7X08_023017</name>
</gene>
<dbReference type="GO" id="GO:0006508">
    <property type="term" value="P:proteolysis"/>
    <property type="evidence" value="ECO:0007669"/>
    <property type="project" value="UniProtKB-KW"/>
</dbReference>
<feature type="domain" description="Ubiquitin-like protease family profile" evidence="4">
    <location>
        <begin position="117"/>
        <end position="203"/>
    </location>
</feature>
<reference evidence="6" key="1">
    <citation type="journal article" date="2023" name="Proc. Natl. Acad. Sci. U.S.A.">
        <title>Genomic and structural basis for evolution of tropane alkaloid biosynthesis.</title>
        <authorList>
            <person name="Wanga Y.-J."/>
            <person name="Taina T."/>
            <person name="Yua J.-Y."/>
            <person name="Lia J."/>
            <person name="Xua B."/>
            <person name="Chenc J."/>
            <person name="D'Auriad J.C."/>
            <person name="Huanga J.-P."/>
            <person name="Huanga S.-X."/>
        </authorList>
    </citation>
    <scope>NUCLEOTIDE SEQUENCE [LARGE SCALE GENOMIC DNA]</scope>
    <source>
        <strain evidence="6">cv. KIB-2019</strain>
    </source>
</reference>
<keyword evidence="6" id="KW-1185">Reference proteome</keyword>
<dbReference type="Gene3D" id="3.40.395.10">
    <property type="entry name" value="Adenoviral Proteinase, Chain A"/>
    <property type="match status" value="1"/>
</dbReference>
<dbReference type="GO" id="GO:0008234">
    <property type="term" value="F:cysteine-type peptidase activity"/>
    <property type="evidence" value="ECO:0007669"/>
    <property type="project" value="InterPro"/>
</dbReference>
<organism evidence="5 6">
    <name type="scientific">Anisodus acutangulus</name>
    <dbReference type="NCBI Taxonomy" id="402998"/>
    <lineage>
        <taxon>Eukaryota</taxon>
        <taxon>Viridiplantae</taxon>
        <taxon>Streptophyta</taxon>
        <taxon>Embryophyta</taxon>
        <taxon>Tracheophyta</taxon>
        <taxon>Spermatophyta</taxon>
        <taxon>Magnoliopsida</taxon>
        <taxon>eudicotyledons</taxon>
        <taxon>Gunneridae</taxon>
        <taxon>Pentapetalae</taxon>
        <taxon>asterids</taxon>
        <taxon>lamiids</taxon>
        <taxon>Solanales</taxon>
        <taxon>Solanaceae</taxon>
        <taxon>Solanoideae</taxon>
        <taxon>Hyoscyameae</taxon>
        <taxon>Anisodus</taxon>
    </lineage>
</organism>
<evidence type="ECO:0000259" key="4">
    <source>
        <dbReference type="Pfam" id="PF02902"/>
    </source>
</evidence>
<comment type="caution">
    <text evidence="5">The sequence shown here is derived from an EMBL/GenBank/DDBJ whole genome shotgun (WGS) entry which is preliminary data.</text>
</comment>
<dbReference type="SUPFAM" id="SSF54001">
    <property type="entry name" value="Cysteine proteinases"/>
    <property type="match status" value="1"/>
</dbReference>
<sequence>MEVEEKDVTPEKLGREISNKINPISICGRFDSRTSKPIFYIKHSFMSDIDKYYPLSPLAQEFIKFIEDGLNMTRRVKILYRDGKMISLKILFLARVMWIRRIDLRHLHIVNDKLVMKALLPYKILIPYFLEKSKFNSKRAIDKSRSDALEINLVDKLTQQTNSDCGVFVVVFADYFVHDKEIKTLRYIAPGFDFVVNSDVYEVLKERDGRQQRSLIPK</sequence>
<evidence type="ECO:0000256" key="1">
    <source>
        <dbReference type="ARBA" id="ARBA00005234"/>
    </source>
</evidence>